<dbReference type="AlphaFoldDB" id="A0AA48LZT1"/>
<name>A0AA48LZT1_9ZZZZ</name>
<dbReference type="EMBL" id="OY288114">
    <property type="protein sequence ID" value="CAJ0855537.1"/>
    <property type="molecule type" value="Genomic_DNA"/>
</dbReference>
<organism evidence="1">
    <name type="scientific">freshwater sediment metagenome</name>
    <dbReference type="NCBI Taxonomy" id="556182"/>
    <lineage>
        <taxon>unclassified sequences</taxon>
        <taxon>metagenomes</taxon>
        <taxon>ecological metagenomes</taxon>
    </lineage>
</organism>
<proteinExistence type="predicted"/>
<protein>
    <recommendedName>
        <fullName evidence="2">Integrase catalytic domain-containing protein</fullName>
    </recommendedName>
</protein>
<sequence length="126" mass="14061">MVFCLDGTLMVSVDDRVKRPKFSRRVGVAAAASKGCNAYEPVFLHIDVKYLPQMPDETKRRNLFVAIDRATRWVFVRIMSAKTPANARRFLKECFLAEEVTAPAPLAAVSSDSFEPQPARAAKSDQ</sequence>
<reference evidence="1" key="1">
    <citation type="submission" date="2023-07" db="EMBL/GenBank/DDBJ databases">
        <authorList>
            <person name="Pelsma A.J. K."/>
        </authorList>
    </citation>
    <scope>NUCLEOTIDE SEQUENCE</scope>
</reference>
<accession>A0AA48LZT1</accession>
<dbReference type="SUPFAM" id="SSF53098">
    <property type="entry name" value="Ribonuclease H-like"/>
    <property type="match status" value="1"/>
</dbReference>
<dbReference type="Gene3D" id="3.30.420.10">
    <property type="entry name" value="Ribonuclease H-like superfamily/Ribonuclease H"/>
    <property type="match status" value="1"/>
</dbReference>
<gene>
    <name evidence="1" type="ORF">AMST5_00842</name>
</gene>
<evidence type="ECO:0008006" key="2">
    <source>
        <dbReference type="Google" id="ProtNLM"/>
    </source>
</evidence>
<dbReference type="InterPro" id="IPR036397">
    <property type="entry name" value="RNaseH_sf"/>
</dbReference>
<evidence type="ECO:0000313" key="1">
    <source>
        <dbReference type="EMBL" id="CAJ0855537.1"/>
    </source>
</evidence>
<dbReference type="GO" id="GO:0003676">
    <property type="term" value="F:nucleic acid binding"/>
    <property type="evidence" value="ECO:0007669"/>
    <property type="project" value="InterPro"/>
</dbReference>
<dbReference type="InterPro" id="IPR012337">
    <property type="entry name" value="RNaseH-like_sf"/>
</dbReference>